<organism evidence="2 3">
    <name type="scientific">Eiseniibacteriota bacterium</name>
    <dbReference type="NCBI Taxonomy" id="2212470"/>
    <lineage>
        <taxon>Bacteria</taxon>
        <taxon>Candidatus Eiseniibacteriota</taxon>
    </lineage>
</organism>
<proteinExistence type="predicted"/>
<gene>
    <name evidence="2" type="ORF">E6K73_06915</name>
</gene>
<reference evidence="2 3" key="1">
    <citation type="journal article" date="2019" name="Nat. Microbiol.">
        <title>Mediterranean grassland soil C-N compound turnover is dependent on rainfall and depth, and is mediated by genomically divergent microorganisms.</title>
        <authorList>
            <person name="Diamond S."/>
            <person name="Andeer P.F."/>
            <person name="Li Z."/>
            <person name="Crits-Christoph A."/>
            <person name="Burstein D."/>
            <person name="Anantharaman K."/>
            <person name="Lane K.R."/>
            <person name="Thomas B.C."/>
            <person name="Pan C."/>
            <person name="Northen T.R."/>
            <person name="Banfield J.F."/>
        </authorList>
    </citation>
    <scope>NUCLEOTIDE SEQUENCE [LARGE SCALE GENOMIC DNA]</scope>
    <source>
        <strain evidence="2">WS_3</strain>
    </source>
</reference>
<sequence length="171" mass="17854">MKTMAAVVTIGALLVAISSAQGQRANHSFAFNAATINGFPSGEVFLTGGGVFDPPSGFLKGGGGFRCTKDINQGPLAGCKAGEGIRWDVSETLPSTGFKCNGSAEEPQKTALTDDNTIVMQADFYRQGDGVNESFTAKMIVSAVDLDLDQPGIQNIWIQGVGCGEAIVDFR</sequence>
<name>A0A538SHT4_UNCEI</name>
<dbReference type="AlphaFoldDB" id="A0A538SHT4"/>
<evidence type="ECO:0000256" key="1">
    <source>
        <dbReference type="SAM" id="SignalP"/>
    </source>
</evidence>
<feature type="signal peptide" evidence="1">
    <location>
        <begin position="1"/>
        <end position="20"/>
    </location>
</feature>
<dbReference type="Proteomes" id="UP000320184">
    <property type="component" value="Unassembled WGS sequence"/>
</dbReference>
<evidence type="ECO:0000313" key="3">
    <source>
        <dbReference type="Proteomes" id="UP000320184"/>
    </source>
</evidence>
<protein>
    <recommendedName>
        <fullName evidence="4">DUF5666 domain-containing protein</fullName>
    </recommendedName>
</protein>
<feature type="chain" id="PRO_5022087317" description="DUF5666 domain-containing protein" evidence="1">
    <location>
        <begin position="21"/>
        <end position="171"/>
    </location>
</feature>
<evidence type="ECO:0008006" key="4">
    <source>
        <dbReference type="Google" id="ProtNLM"/>
    </source>
</evidence>
<dbReference type="EMBL" id="VBOT01000086">
    <property type="protein sequence ID" value="TMQ50944.1"/>
    <property type="molecule type" value="Genomic_DNA"/>
</dbReference>
<comment type="caution">
    <text evidence="2">The sequence shown here is derived from an EMBL/GenBank/DDBJ whole genome shotgun (WGS) entry which is preliminary data.</text>
</comment>
<accession>A0A538SHT4</accession>
<evidence type="ECO:0000313" key="2">
    <source>
        <dbReference type="EMBL" id="TMQ50944.1"/>
    </source>
</evidence>
<keyword evidence="1" id="KW-0732">Signal</keyword>